<dbReference type="Proteomes" id="UP000284706">
    <property type="component" value="Unassembled WGS sequence"/>
</dbReference>
<name>A0A409YHW1_9AGAR</name>
<dbReference type="InParanoid" id="A0A409YHW1"/>
<accession>A0A409YHW1</accession>
<evidence type="ECO:0000259" key="1">
    <source>
        <dbReference type="Pfam" id="PF12937"/>
    </source>
</evidence>
<dbReference type="AlphaFoldDB" id="A0A409YHW1"/>
<evidence type="ECO:0000313" key="3">
    <source>
        <dbReference type="Proteomes" id="UP000284706"/>
    </source>
</evidence>
<organism evidence="2 3">
    <name type="scientific">Gymnopilus dilepis</name>
    <dbReference type="NCBI Taxonomy" id="231916"/>
    <lineage>
        <taxon>Eukaryota</taxon>
        <taxon>Fungi</taxon>
        <taxon>Dikarya</taxon>
        <taxon>Basidiomycota</taxon>
        <taxon>Agaricomycotina</taxon>
        <taxon>Agaricomycetes</taxon>
        <taxon>Agaricomycetidae</taxon>
        <taxon>Agaricales</taxon>
        <taxon>Agaricineae</taxon>
        <taxon>Hymenogastraceae</taxon>
        <taxon>Gymnopilus</taxon>
    </lineage>
</organism>
<protein>
    <recommendedName>
        <fullName evidence="1">F-box domain-containing protein</fullName>
    </recommendedName>
</protein>
<comment type="caution">
    <text evidence="2">The sequence shown here is derived from an EMBL/GenBank/DDBJ whole genome shotgun (WGS) entry which is preliminary data.</text>
</comment>
<dbReference type="Pfam" id="PF12937">
    <property type="entry name" value="F-box-like"/>
    <property type="match status" value="1"/>
</dbReference>
<keyword evidence="3" id="KW-1185">Reference proteome</keyword>
<dbReference type="InterPro" id="IPR001810">
    <property type="entry name" value="F-box_dom"/>
</dbReference>
<dbReference type="Gene3D" id="1.20.1280.50">
    <property type="match status" value="1"/>
</dbReference>
<dbReference type="InterPro" id="IPR036047">
    <property type="entry name" value="F-box-like_dom_sf"/>
</dbReference>
<reference evidence="2 3" key="1">
    <citation type="journal article" date="2018" name="Evol. Lett.">
        <title>Horizontal gene cluster transfer increased hallucinogenic mushroom diversity.</title>
        <authorList>
            <person name="Reynolds H.T."/>
            <person name="Vijayakumar V."/>
            <person name="Gluck-Thaler E."/>
            <person name="Korotkin H.B."/>
            <person name="Matheny P.B."/>
            <person name="Slot J.C."/>
        </authorList>
    </citation>
    <scope>NUCLEOTIDE SEQUENCE [LARGE SCALE GENOMIC DNA]</scope>
    <source>
        <strain evidence="2 3">SRW20</strain>
    </source>
</reference>
<sequence length="500" mass="57096">MSHMYKPLISVLPQDVLHHVFWLNTDMLEDRGAKGSPPSALTLIRSSHVCSSWRQLILSSPSLWGQVIDFDYLKDRDFRNEVIRRSRQSQVSIMAWDSLSTNAQAADLEDIVTFLEQHWDRVQNLELYLRSCDIRLWQMFEDRIWEVLQRPAHSLAVFFFSPPSDVGGTANQPLQIQFPPALNLFGNRAPQLRRFEAEIIPFSPRAHWHRNIREFYLTGTLLLCDLLLALQKMPLLERLHLDDCSHEANLPEVDLSTLPVVEVPSLKSVEMWIGVEIATPYISFLKHLKPRAFCLPVFCIATGKQTSSDERNLSKLDEFLGIFSAYCGLDLAPTIGVHVLKDGNFRLQAGGSSDGAWFEVNNMNPEVPLYRHYGEAFFPTLRRSAFRFIKEVSLAIEVGDFVFQDQHQIIDFIQQFRSATSLRTSPKSAAFFKQLPPDVLANAFPSLDTIKFTASPEVDEIPSVQAFVRAMRDTGHQIETVSFPSPEYLKEFVGLRPVFE</sequence>
<gene>
    <name evidence="2" type="ORF">CVT26_011960</name>
</gene>
<feature type="domain" description="F-box" evidence="1">
    <location>
        <begin position="9"/>
        <end position="66"/>
    </location>
</feature>
<dbReference type="OrthoDB" id="3172239at2759"/>
<proteinExistence type="predicted"/>
<evidence type="ECO:0000313" key="2">
    <source>
        <dbReference type="EMBL" id="PPR02572.1"/>
    </source>
</evidence>
<dbReference type="SUPFAM" id="SSF81383">
    <property type="entry name" value="F-box domain"/>
    <property type="match status" value="1"/>
</dbReference>
<dbReference type="EMBL" id="NHYE01000839">
    <property type="protein sequence ID" value="PPR02572.1"/>
    <property type="molecule type" value="Genomic_DNA"/>
</dbReference>